<feature type="transmembrane region" description="Helical" evidence="1">
    <location>
        <begin position="185"/>
        <end position="204"/>
    </location>
</feature>
<dbReference type="RefSeq" id="WP_086596690.1">
    <property type="nucleotide sequence ID" value="NZ_MTSE01000022.1"/>
</dbReference>
<protein>
    <recommendedName>
        <fullName evidence="2">Signal transduction histidine kinase internal region domain-containing protein</fullName>
    </recommendedName>
</protein>
<keyword evidence="1" id="KW-0812">Transmembrane</keyword>
<name>A0A2C9ZU39_9BACT</name>
<proteinExistence type="predicted"/>
<evidence type="ECO:0000256" key="1">
    <source>
        <dbReference type="SAM" id="Phobius"/>
    </source>
</evidence>
<dbReference type="InterPro" id="IPR050640">
    <property type="entry name" value="Bact_2-comp_sensor_kinase"/>
</dbReference>
<dbReference type="GO" id="GO:0016020">
    <property type="term" value="C:membrane"/>
    <property type="evidence" value="ECO:0007669"/>
    <property type="project" value="InterPro"/>
</dbReference>
<dbReference type="PANTHER" id="PTHR34220">
    <property type="entry name" value="SENSOR HISTIDINE KINASE YPDA"/>
    <property type="match status" value="1"/>
</dbReference>
<keyword evidence="1" id="KW-1133">Transmembrane helix</keyword>
<evidence type="ECO:0000313" key="3">
    <source>
        <dbReference type="EMBL" id="OUJ70461.1"/>
    </source>
</evidence>
<evidence type="ECO:0000259" key="2">
    <source>
        <dbReference type="Pfam" id="PF06580"/>
    </source>
</evidence>
<accession>A0A2C9ZU39</accession>
<dbReference type="AlphaFoldDB" id="A0A2C9ZU39"/>
<dbReference type="OrthoDB" id="9792992at2"/>
<feature type="transmembrane region" description="Helical" evidence="1">
    <location>
        <begin position="239"/>
        <end position="259"/>
    </location>
</feature>
<dbReference type="Pfam" id="PF06580">
    <property type="entry name" value="His_kinase"/>
    <property type="match status" value="1"/>
</dbReference>
<organism evidence="3 4">
    <name type="scientific">Hymenobacter crusticola</name>
    <dbReference type="NCBI Taxonomy" id="1770526"/>
    <lineage>
        <taxon>Bacteria</taxon>
        <taxon>Pseudomonadati</taxon>
        <taxon>Bacteroidota</taxon>
        <taxon>Cytophagia</taxon>
        <taxon>Cytophagales</taxon>
        <taxon>Hymenobacteraceae</taxon>
        <taxon>Hymenobacter</taxon>
    </lineage>
</organism>
<sequence>MQRSSLTTWQEATGALAAVALYATACLLRESSALAELVRQATISGVPAATLAPVLTEYQRPIHTLVPVLVGAGLLLLAWAISHYLAFPRLTRQQNTIGVLYLALSLLVLASSVWVAHYFKLYLRLQHNPLGTSTGLKVYSLYRKKVLFADWVAAGIGLGLYEVLSYLLRYLRQRLPLAGEPLLRYGYYAVVVGLVSLGLGLAWTMPLPPTLWNTQTGPWLLVAGFGLLVTLLQHLALPLVWWGSVALVGSAVLWTAYSVHYPPPLQPLVVLVGLVVLATGIVMALRQVATQETTGLQAQASHSQAELASLQAQINPHFLFNALNSLYATALQENSEKTAAGIQQLGEMMRFLLEENNRHRILLRQEVHYLHNYISIQRLRLDETQGLDLRIHLQEPEQEVYLAPMLLSPFVENAFNHGISFQAPSWIYITLTLDATHLYFKVHNSRHVRPPQNLADQRPHVGLANVRKRLALLYPGRHQLEIQQSEQDYFVALTLLLW</sequence>
<evidence type="ECO:0000313" key="4">
    <source>
        <dbReference type="Proteomes" id="UP000194873"/>
    </source>
</evidence>
<keyword evidence="4" id="KW-1185">Reference proteome</keyword>
<dbReference type="Gene3D" id="3.30.565.10">
    <property type="entry name" value="Histidine kinase-like ATPase, C-terminal domain"/>
    <property type="match status" value="1"/>
</dbReference>
<dbReference type="EMBL" id="MTSE01000022">
    <property type="protein sequence ID" value="OUJ70461.1"/>
    <property type="molecule type" value="Genomic_DNA"/>
</dbReference>
<keyword evidence="1" id="KW-0472">Membrane</keyword>
<dbReference type="PANTHER" id="PTHR34220:SF7">
    <property type="entry name" value="SENSOR HISTIDINE KINASE YPDA"/>
    <property type="match status" value="1"/>
</dbReference>
<dbReference type="GO" id="GO:0000155">
    <property type="term" value="F:phosphorelay sensor kinase activity"/>
    <property type="evidence" value="ECO:0007669"/>
    <property type="project" value="InterPro"/>
</dbReference>
<comment type="caution">
    <text evidence="3">The sequence shown here is derived from an EMBL/GenBank/DDBJ whole genome shotgun (WGS) entry which is preliminary data.</text>
</comment>
<dbReference type="InterPro" id="IPR036890">
    <property type="entry name" value="HATPase_C_sf"/>
</dbReference>
<reference evidence="3 4" key="1">
    <citation type="submission" date="2017-01" db="EMBL/GenBank/DDBJ databases">
        <title>A new Hymenobacter.</title>
        <authorList>
            <person name="Liang Y."/>
            <person name="Feng F."/>
        </authorList>
    </citation>
    <scope>NUCLEOTIDE SEQUENCE [LARGE SCALE GENOMIC DNA]</scope>
    <source>
        <strain evidence="3">MIMBbqt21</strain>
    </source>
</reference>
<feature type="transmembrane region" description="Helical" evidence="1">
    <location>
        <begin position="146"/>
        <end position="164"/>
    </location>
</feature>
<feature type="transmembrane region" description="Helical" evidence="1">
    <location>
        <begin position="216"/>
        <end position="232"/>
    </location>
</feature>
<feature type="transmembrane region" description="Helical" evidence="1">
    <location>
        <begin position="265"/>
        <end position="285"/>
    </location>
</feature>
<gene>
    <name evidence="3" type="ORF">BXP70_24180</name>
</gene>
<feature type="transmembrane region" description="Helical" evidence="1">
    <location>
        <begin position="99"/>
        <end position="119"/>
    </location>
</feature>
<dbReference type="Proteomes" id="UP000194873">
    <property type="component" value="Unassembled WGS sequence"/>
</dbReference>
<feature type="domain" description="Signal transduction histidine kinase internal region" evidence="2">
    <location>
        <begin position="305"/>
        <end position="383"/>
    </location>
</feature>
<feature type="transmembrane region" description="Helical" evidence="1">
    <location>
        <begin position="64"/>
        <end position="87"/>
    </location>
</feature>
<dbReference type="InterPro" id="IPR010559">
    <property type="entry name" value="Sig_transdc_His_kin_internal"/>
</dbReference>